<dbReference type="AlphaFoldDB" id="A0A3N0YVK6"/>
<keyword evidence="1" id="KW-0401">Integrin</keyword>
<keyword evidence="2" id="KW-1185">Reference proteome</keyword>
<proteinExistence type="predicted"/>
<organism evidence="1 2">
    <name type="scientific">Anabarilius grahami</name>
    <name type="common">Kanglang fish</name>
    <name type="synonym">Barilius grahami</name>
    <dbReference type="NCBI Taxonomy" id="495550"/>
    <lineage>
        <taxon>Eukaryota</taxon>
        <taxon>Metazoa</taxon>
        <taxon>Chordata</taxon>
        <taxon>Craniata</taxon>
        <taxon>Vertebrata</taxon>
        <taxon>Euteleostomi</taxon>
        <taxon>Actinopterygii</taxon>
        <taxon>Neopterygii</taxon>
        <taxon>Teleostei</taxon>
        <taxon>Ostariophysi</taxon>
        <taxon>Cypriniformes</taxon>
        <taxon>Xenocyprididae</taxon>
        <taxon>Xenocypridinae</taxon>
        <taxon>Xenocypridinae incertae sedis</taxon>
        <taxon>Anabarilius</taxon>
    </lineage>
</organism>
<name>A0A3N0YVK6_ANAGA</name>
<protein>
    <submittedName>
        <fullName evidence="1">A disintegrin and metalloproteinase with thrombospondin motifs 3</fullName>
    </submittedName>
</protein>
<dbReference type="Proteomes" id="UP000281406">
    <property type="component" value="Unassembled WGS sequence"/>
</dbReference>
<reference evidence="1 2" key="1">
    <citation type="submission" date="2018-10" db="EMBL/GenBank/DDBJ databases">
        <title>Genome assembly for a Yunnan-Guizhou Plateau 3E fish, Anabarilius grahami (Regan), and its evolutionary and genetic applications.</title>
        <authorList>
            <person name="Jiang W."/>
        </authorList>
    </citation>
    <scope>NUCLEOTIDE SEQUENCE [LARGE SCALE GENOMIC DNA]</scope>
    <source>
        <strain evidence="1">AG-KIZ</strain>
        <tissue evidence="1">Muscle</tissue>
    </source>
</reference>
<evidence type="ECO:0000313" key="1">
    <source>
        <dbReference type="EMBL" id="ROL50213.1"/>
    </source>
</evidence>
<dbReference type="OrthoDB" id="412680at2759"/>
<accession>A0A3N0YVK6</accession>
<evidence type="ECO:0000313" key="2">
    <source>
        <dbReference type="Proteomes" id="UP000281406"/>
    </source>
</evidence>
<dbReference type="EMBL" id="RJVU01021200">
    <property type="protein sequence ID" value="ROL50213.1"/>
    <property type="molecule type" value="Genomic_DNA"/>
</dbReference>
<dbReference type="GO" id="GO:0007229">
    <property type="term" value="P:integrin-mediated signaling pathway"/>
    <property type="evidence" value="ECO:0007669"/>
    <property type="project" value="UniProtKB-KW"/>
</dbReference>
<comment type="caution">
    <text evidence="1">The sequence shown here is derived from an EMBL/GenBank/DDBJ whole genome shotgun (WGS) entry which is preliminary data.</text>
</comment>
<gene>
    <name evidence="1" type="ORF">DPX16_19017</name>
</gene>
<sequence length="66" mass="7194">MEWQESGGMHSEPLKSDCMYVGDITDIQGASVAISNCDGLVSGHIGLHLCVVFLHEANLFDKNCNR</sequence>